<dbReference type="SUPFAM" id="SSF50978">
    <property type="entry name" value="WD40 repeat-like"/>
    <property type="match status" value="1"/>
</dbReference>
<dbReference type="Proteomes" id="UP001576784">
    <property type="component" value="Unassembled WGS sequence"/>
</dbReference>
<dbReference type="RefSeq" id="WP_413268233.1">
    <property type="nucleotide sequence ID" value="NZ_JBHFNR010000300.1"/>
</dbReference>
<sequence length="67" mass="7142">MGGAGGPPHKCPRFVGGWASSPPHPHITIITLFIYTYLKSIVFSPDGQMLISGSDDKTIRFGGAINK</sequence>
<evidence type="ECO:0000313" key="2">
    <source>
        <dbReference type="Proteomes" id="UP001576784"/>
    </source>
</evidence>
<reference evidence="1 2" key="1">
    <citation type="submission" date="2024-09" db="EMBL/GenBank/DDBJ databases">
        <title>Floridaenema gen nov. (Aerosakkonemataceae, Aerosakkonematales ord. nov., Cyanobacteria) from benthic tropical and subtropical fresh waters, with the description of four new species.</title>
        <authorList>
            <person name="Moretto J.A."/>
            <person name="Berthold D.E."/>
            <person name="Lefler F.W."/>
            <person name="Huang I.-S."/>
            <person name="Laughinghouse H. IV."/>
        </authorList>
    </citation>
    <scope>NUCLEOTIDE SEQUENCE [LARGE SCALE GENOMIC DNA]</scope>
    <source>
        <strain evidence="1 2">BLCC-F50</strain>
    </source>
</reference>
<dbReference type="InterPro" id="IPR001680">
    <property type="entry name" value="WD40_rpt"/>
</dbReference>
<gene>
    <name evidence="1" type="ORF">ACE1CI_37445</name>
</gene>
<dbReference type="Pfam" id="PF00400">
    <property type="entry name" value="WD40"/>
    <property type="match status" value="1"/>
</dbReference>
<proteinExistence type="predicted"/>
<dbReference type="EMBL" id="JBHFNR010000300">
    <property type="protein sequence ID" value="MFB2898634.1"/>
    <property type="molecule type" value="Genomic_DNA"/>
</dbReference>
<organism evidence="1 2">
    <name type="scientific">Floridaenema flaviceps BLCC-F50</name>
    <dbReference type="NCBI Taxonomy" id="3153642"/>
    <lineage>
        <taxon>Bacteria</taxon>
        <taxon>Bacillati</taxon>
        <taxon>Cyanobacteriota</taxon>
        <taxon>Cyanophyceae</taxon>
        <taxon>Oscillatoriophycideae</taxon>
        <taxon>Aerosakkonematales</taxon>
        <taxon>Aerosakkonemataceae</taxon>
        <taxon>Floridanema</taxon>
        <taxon>Floridanema flaviceps</taxon>
    </lineage>
</organism>
<dbReference type="Gene3D" id="2.130.10.10">
    <property type="entry name" value="YVTN repeat-like/Quinoprotein amine dehydrogenase"/>
    <property type="match status" value="1"/>
</dbReference>
<name>A0ABV4Y3R0_9CYAN</name>
<evidence type="ECO:0000313" key="1">
    <source>
        <dbReference type="EMBL" id="MFB2898634.1"/>
    </source>
</evidence>
<accession>A0ABV4Y3R0</accession>
<keyword evidence="2" id="KW-1185">Reference proteome</keyword>
<protein>
    <submittedName>
        <fullName evidence="1">Uncharacterized protein</fullName>
    </submittedName>
</protein>
<comment type="caution">
    <text evidence="1">The sequence shown here is derived from an EMBL/GenBank/DDBJ whole genome shotgun (WGS) entry which is preliminary data.</text>
</comment>
<dbReference type="InterPro" id="IPR015943">
    <property type="entry name" value="WD40/YVTN_repeat-like_dom_sf"/>
</dbReference>
<dbReference type="InterPro" id="IPR036322">
    <property type="entry name" value="WD40_repeat_dom_sf"/>
</dbReference>